<dbReference type="Proteomes" id="UP000030758">
    <property type="component" value="Unassembled WGS sequence"/>
</dbReference>
<organism evidence="1">
    <name type="scientific">Trichuris suis</name>
    <name type="common">pig whipworm</name>
    <dbReference type="NCBI Taxonomy" id="68888"/>
    <lineage>
        <taxon>Eukaryota</taxon>
        <taxon>Metazoa</taxon>
        <taxon>Ecdysozoa</taxon>
        <taxon>Nematoda</taxon>
        <taxon>Enoplea</taxon>
        <taxon>Dorylaimia</taxon>
        <taxon>Trichinellida</taxon>
        <taxon>Trichuridae</taxon>
        <taxon>Trichuris</taxon>
    </lineage>
</organism>
<accession>A0A085MWI2</accession>
<evidence type="ECO:0000313" key="1">
    <source>
        <dbReference type="EMBL" id="KFD61578.1"/>
    </source>
</evidence>
<name>A0A085MWI2_9BILA</name>
<proteinExistence type="predicted"/>
<gene>
    <name evidence="1" type="ORF">M514_12761</name>
</gene>
<protein>
    <submittedName>
        <fullName evidence="1">Uncharacterized protein</fullName>
    </submittedName>
</protein>
<dbReference type="AlphaFoldDB" id="A0A085MWI2"/>
<reference evidence="1" key="1">
    <citation type="journal article" date="2014" name="Nat. Genet.">
        <title>Genome and transcriptome of the porcine whipworm Trichuris suis.</title>
        <authorList>
            <person name="Jex A.R."/>
            <person name="Nejsum P."/>
            <person name="Schwarz E.M."/>
            <person name="Hu L."/>
            <person name="Young N.D."/>
            <person name="Hall R.S."/>
            <person name="Korhonen P.K."/>
            <person name="Liao S."/>
            <person name="Thamsborg S."/>
            <person name="Xia J."/>
            <person name="Xu P."/>
            <person name="Wang S."/>
            <person name="Scheerlinck J.P."/>
            <person name="Hofmann A."/>
            <person name="Sternberg P.W."/>
            <person name="Wang J."/>
            <person name="Gasser R.B."/>
        </authorList>
    </citation>
    <scope>NUCLEOTIDE SEQUENCE [LARGE SCALE GENOMIC DNA]</scope>
    <source>
        <strain evidence="1">DCEP-RM93F</strain>
    </source>
</reference>
<sequence>MKPRVIRDQEIRKLINDQWEIKAKVDITLLYAWKQGNRIRAPSPAVGLYIELHAVLLLMSEQPAPSRRADQVSAGVRVMYWKVLRSTG</sequence>
<dbReference type="EMBL" id="KL367619">
    <property type="protein sequence ID" value="KFD61578.1"/>
    <property type="molecule type" value="Genomic_DNA"/>
</dbReference>